<accession>A0ABR4FHL5</accession>
<proteinExistence type="predicted"/>
<feature type="region of interest" description="Disordered" evidence="1">
    <location>
        <begin position="826"/>
        <end position="848"/>
    </location>
</feature>
<dbReference type="EMBL" id="JBFTWV010000335">
    <property type="protein sequence ID" value="KAL2782733.1"/>
    <property type="molecule type" value="Genomic_DNA"/>
</dbReference>
<feature type="region of interest" description="Disordered" evidence="1">
    <location>
        <begin position="723"/>
        <end position="784"/>
    </location>
</feature>
<evidence type="ECO:0000313" key="2">
    <source>
        <dbReference type="EMBL" id="KAL2782733.1"/>
    </source>
</evidence>
<sequence length="1366" mass="150870">MFASMHPDRPERMENLARPEQPDSAHAEDPPSKPRSVALGLTRTYATGWKVKDALRELYQNWKDAILQTHAIRLEDFAPILEFTPEEITIILKGNVPLPVEACGPLAQTILGYIRFNKIQGSAEFTNFGSKLDDHCLEMGTTTKSNDDRLIGGHGEGLKIAALVLCRENHHVKISANGHYWNFGFNGIGLANFYCRLTPTKAKRAPAAAHGQGSIPKLTARVREDVSVLIEKGHTDEGRRLQMEDFAAWMRETLDLHLPSGRIRTPSGDLLLGSVYQGHLYLKGIRVPQAGKDRPGFYFGYNLLRGDVDRDRQRLIDNQSLAEAIYSIWESAIAQEQSAVLPRYIELLHHHSTSADICGADQFVTEETARKIWTALSCEARLENVFYYQDSRRTEHESIIRTELKRVPRPLTEVLWRICRRFSLVREPMEELQHQFQSSQEVNLPDTNYAHGLARTLRALLTLNPRTATINVVFVHCDAHTVDLAYSTEKDVLYVHEKWLWLPSLFELEEPEGPSCMGQDAFVCQRVAKEIFRRALAMVFSQSSGMRLAHDLGHLLEMSHQKLRQMPRMIEASVTEEDAALKVSFYTGHSHAFVALNGSKVHYLVALHKAGCSDIVADLVYRKDRDICNCPRATVSLSSRTVIFRNLDNGPWVPMVAKWVNHNDTTKNCVALKAQDGALIGVSSPVNLPSHENGATSASEVDIAHDVLPDASFSGPALDTGVQTGVGHQTHQIEGRKAAADSTDMAKLSPKLGAGKVHTMKVEPDGPVTDIGREYDPDHSTTATSKQITNLLQSTPLPTSLVASAVGQDGGIVQTSQESELTVVLTTEEDGPNDTTSLAQSSSAQRMPSGDSAWWRIWDKQRQAVSFISGRVKEEDGMIDGPWQLCDQYEQFGKGNYIQANIRREGERCPADRQVLFIHNILKPLGENPLAPSLLVTRYTFLVDYLAVETFDTPANRELLLHFSDAEQMAEENDAKIIAVDDVTIVDAESGPITVSFIDQEPVTQLMTTFFVRFATCDSSPTESLFITRLAPYLFQQDRATAPRFSSFPVASVFDLSPGDTGLSIAFAQAGYRICAAVGFDEERHQLWKVHHPNADVYRGDAASIIAEIDSRKIALVDPGEYEAPRIVLISGGKLTLAMGSDMGGHGSSCATDLESNELDPFILCDLVAQSPVLSPDFIVLTLYIPSLCHGQQPTCWLTKPASSAIKSLLALGYTITFRRLPHVDSEQMAILLLAAPGGTNSQWVDNVLSDLHVARESQVSQHDTASEFHGQIELENANAARDATTPSSAPITADPNSVSLSADTCYQTGESLSAKASRDIASIISRVIGEFSKRLQGKCSSDGPAESKETLILEEHLHRVKRQKV</sequence>
<feature type="region of interest" description="Disordered" evidence="1">
    <location>
        <begin position="1"/>
        <end position="37"/>
    </location>
</feature>
<feature type="compositionally biased region" description="Basic and acidic residues" evidence="1">
    <location>
        <begin position="1"/>
        <end position="32"/>
    </location>
</feature>
<reference evidence="2 3" key="1">
    <citation type="submission" date="2024-07" db="EMBL/GenBank/DDBJ databases">
        <title>Section-level genome sequencing and comparative genomics of Aspergillus sections Usti and Cavernicolus.</title>
        <authorList>
            <consortium name="Lawrence Berkeley National Laboratory"/>
            <person name="Nybo J.L."/>
            <person name="Vesth T.C."/>
            <person name="Theobald S."/>
            <person name="Frisvad J.C."/>
            <person name="Larsen T.O."/>
            <person name="Kjaerboelling I."/>
            <person name="Rothschild-Mancinelli K."/>
            <person name="Lyhne E.K."/>
            <person name="Kogle M.E."/>
            <person name="Barry K."/>
            <person name="Clum A."/>
            <person name="Na H."/>
            <person name="Ledsgaard L."/>
            <person name="Lin J."/>
            <person name="Lipzen A."/>
            <person name="Kuo A."/>
            <person name="Riley R."/>
            <person name="Mondo S."/>
            <person name="Labutti K."/>
            <person name="Haridas S."/>
            <person name="Pangalinan J."/>
            <person name="Salamov A.A."/>
            <person name="Simmons B.A."/>
            <person name="Magnuson J.K."/>
            <person name="Chen J."/>
            <person name="Drula E."/>
            <person name="Henrissat B."/>
            <person name="Wiebenga A."/>
            <person name="Lubbers R.J."/>
            <person name="Gomes A.C."/>
            <person name="Makela M.R."/>
            <person name="Stajich J."/>
            <person name="Grigoriev I.V."/>
            <person name="Mortensen U.H."/>
            <person name="De Vries R.P."/>
            <person name="Baker S.E."/>
            <person name="Andersen M.R."/>
        </authorList>
    </citation>
    <scope>NUCLEOTIDE SEQUENCE [LARGE SCALE GENOMIC DNA]</scope>
    <source>
        <strain evidence="2 3">CBS 209.92</strain>
    </source>
</reference>
<protein>
    <submittedName>
        <fullName evidence="2">Uncharacterized protein</fullName>
    </submittedName>
</protein>
<evidence type="ECO:0000256" key="1">
    <source>
        <dbReference type="SAM" id="MobiDB-lite"/>
    </source>
</evidence>
<gene>
    <name evidence="2" type="ORF">BJX66DRAFT_345569</name>
</gene>
<dbReference type="Proteomes" id="UP001610563">
    <property type="component" value="Unassembled WGS sequence"/>
</dbReference>
<keyword evidence="3" id="KW-1185">Reference proteome</keyword>
<organism evidence="2 3">
    <name type="scientific">Aspergillus keveii</name>
    <dbReference type="NCBI Taxonomy" id="714993"/>
    <lineage>
        <taxon>Eukaryota</taxon>
        <taxon>Fungi</taxon>
        <taxon>Dikarya</taxon>
        <taxon>Ascomycota</taxon>
        <taxon>Pezizomycotina</taxon>
        <taxon>Eurotiomycetes</taxon>
        <taxon>Eurotiomycetidae</taxon>
        <taxon>Eurotiales</taxon>
        <taxon>Aspergillaceae</taxon>
        <taxon>Aspergillus</taxon>
        <taxon>Aspergillus subgen. Nidulantes</taxon>
    </lineage>
</organism>
<comment type="caution">
    <text evidence="2">The sequence shown here is derived from an EMBL/GenBank/DDBJ whole genome shotgun (WGS) entry which is preliminary data.</text>
</comment>
<evidence type="ECO:0000313" key="3">
    <source>
        <dbReference type="Proteomes" id="UP001610563"/>
    </source>
</evidence>
<feature type="compositionally biased region" description="Polar residues" evidence="1">
    <location>
        <begin position="833"/>
        <end position="846"/>
    </location>
</feature>
<name>A0ABR4FHL5_9EURO</name>